<keyword evidence="5 7" id="KW-0378">Hydrolase</keyword>
<dbReference type="InterPro" id="IPR005151">
    <property type="entry name" value="Tail-specific_protease"/>
</dbReference>
<evidence type="ECO:0000256" key="2">
    <source>
        <dbReference type="ARBA" id="ARBA00008524"/>
    </source>
</evidence>
<dbReference type="PANTHER" id="PTHR43253">
    <property type="entry name" value="TRICORN PROTEASE HOMOLOG 2-RELATED"/>
    <property type="match status" value="1"/>
</dbReference>
<dbReference type="InterPro" id="IPR012393">
    <property type="entry name" value="Tricorn_protease"/>
</dbReference>
<evidence type="ECO:0000259" key="10">
    <source>
        <dbReference type="SMART" id="SM00245"/>
    </source>
</evidence>
<dbReference type="InterPro" id="IPR029414">
    <property type="entry name" value="Tricorn_PDZ"/>
</dbReference>
<dbReference type="Gene3D" id="2.130.10.10">
    <property type="entry name" value="YVTN repeat-like/Quinoprotein amine dehydrogenase"/>
    <property type="match status" value="1"/>
</dbReference>
<dbReference type="EMBL" id="QFPO01000026">
    <property type="protein sequence ID" value="PZQ09563.1"/>
    <property type="molecule type" value="Genomic_DNA"/>
</dbReference>
<dbReference type="InterPro" id="IPR029045">
    <property type="entry name" value="ClpP/crotonase-like_dom_sf"/>
</dbReference>
<feature type="region of interest" description="Disordered" evidence="9">
    <location>
        <begin position="581"/>
        <end position="622"/>
    </location>
</feature>
<protein>
    <recommendedName>
        <fullName evidence="7">Tricorn protease homolog</fullName>
        <ecNumber evidence="7">3.4.21.-</ecNumber>
    </recommendedName>
</protein>
<evidence type="ECO:0000256" key="1">
    <source>
        <dbReference type="ARBA" id="ARBA00004496"/>
    </source>
</evidence>
<reference evidence="11 12" key="1">
    <citation type="submission" date="2017-08" db="EMBL/GenBank/DDBJ databases">
        <title>Infants hospitalized years apart are colonized by the same room-sourced microbial strains.</title>
        <authorList>
            <person name="Brooks B."/>
            <person name="Olm M.R."/>
            <person name="Firek B.A."/>
            <person name="Baker R."/>
            <person name="Thomas B.C."/>
            <person name="Morowitz M.J."/>
            <person name="Banfield J.F."/>
        </authorList>
    </citation>
    <scope>NUCLEOTIDE SEQUENCE [LARGE SCALE GENOMIC DNA]</scope>
    <source>
        <strain evidence="11">S2_005_003_R2_42</strain>
    </source>
</reference>
<sequence length="1137" mass="124797">MWRRHLTPFAPRRRAGLSSRAGGATCALCSIQSRLAVADAIALMRSCRRMMFRLSAVVLALGAGSVHAIDLADTRMLSAPAVHGDRLAFAYDNDLWLAARNGGAARRLTQAAGQETAPRFSPDGQWLAFSANYGDNLDVYVMPAGGGEARRLTWHPGNDVVRGFTPDGQILFQSEEGHFTRRLTYLYTVPVGGGVPKRLPVPSGSKAALSPDGGTLAYTPNAEAFAQWKHYRGGTQSRIWLMNLADYAVREVAKPAGGSNDTDPMWIGDTLYFNSDRDGEFNLYRYDAVAGRATALTALTGFPVTSPSADRSGVIVFEQGGRLHQVDTASGTVAPIRLSVVSDLVETRPRQVSDVKWVREAAASPDLKRIAFNYRGEIVTVPAEKGDPRQLTRSTGANDHSPAWSHDGRRIAWFSDADGEYALYVGEQDGSGTPRRYALDGAGYYDTPLFSPDGKRIAYQDNSQSLWVIDLASGRTTRIASEPVYTPLDLMSANWSPDSRWLAYTVQNAGLIQTVYAWSVESGRSLRLTDGLTEMVQPVFDPNGEFLYVLASTDAGPLKDWFSQISIDNAMRHGLYAITLRRDGPNPVPPQSDEVALGGEKADDKNGKKDEDGKDGGKKPPVVRIDAEGIEDRIVALPVGEATRHGLAVGASGEIFFLETVGRTSFEAFGGAAELKRYSLESRETKTLARNVERFMLSDDGKRIAWRIGQDWFVGEVKDELPQGKGKLALDRISVAVDPRAEWAQILDDAWRINRDYFYATNYHGADWNAMREKYRAFLPHLATRADLDRVIRMMLSELAVGHSYLSPGDYPLAPQKVPVGLLGADYTVEGGRYRFAKVLGGLNWNPDLRSPLRTPGVEVKAGEYLLAVDGVPLHAPTSVYAPFENRVDRQVRLTVGPSPDGKGARDVVVVPVGEERGLRYLDWVERNQRYVTEKSGGRLAYVHVPDTAENGHASFKRWFYPQSDRAGIVVDERFNGGGLIADYYIDILRRQPIAHWTLRYGDELVSPRGAIFGPKVMITDETAGSGGDLLPWMFKRFQLGPVVGKRTWGGLVGILGFPTLMDGGSVTAPNLAIRTEEGYAIENVGVPPDIEVEQWPAEVNAGRDPQLDRAIAVALAALERQPSPSTQRQPFPVRTR</sequence>
<dbReference type="Pfam" id="PF26549">
    <property type="entry name" value="Tricorn_N"/>
    <property type="match status" value="1"/>
</dbReference>
<dbReference type="SMART" id="SM00245">
    <property type="entry name" value="TSPc"/>
    <property type="match status" value="1"/>
</dbReference>
<dbReference type="Gene3D" id="2.120.10.60">
    <property type="entry name" value="Tricorn protease N-terminal domain"/>
    <property type="match status" value="1"/>
</dbReference>
<comment type="caution">
    <text evidence="11">The sequence shown here is derived from an EMBL/GenBank/DDBJ whole genome shotgun (WGS) entry which is preliminary data.</text>
</comment>
<dbReference type="SUPFAM" id="SSF50156">
    <property type="entry name" value="PDZ domain-like"/>
    <property type="match status" value="1"/>
</dbReference>
<dbReference type="Pfam" id="PF26550">
    <property type="entry name" value="Tricorn_2nd"/>
    <property type="match status" value="1"/>
</dbReference>
<evidence type="ECO:0000313" key="11">
    <source>
        <dbReference type="EMBL" id="PZQ09563.1"/>
    </source>
</evidence>
<dbReference type="SUPFAM" id="SSF52096">
    <property type="entry name" value="ClpP/crotonase"/>
    <property type="match status" value="1"/>
</dbReference>
<dbReference type="InterPro" id="IPR028204">
    <property type="entry name" value="Tricorn_C1"/>
</dbReference>
<dbReference type="EC" id="3.4.21.-" evidence="7"/>
<evidence type="ECO:0000256" key="9">
    <source>
        <dbReference type="SAM" id="MobiDB-lite"/>
    </source>
</evidence>
<comment type="similarity">
    <text evidence="2 7">Belongs to the peptidase S41B family.</text>
</comment>
<dbReference type="Pfam" id="PF14685">
    <property type="entry name" value="PDZ_Tricorn"/>
    <property type="match status" value="1"/>
</dbReference>
<dbReference type="PIRSF" id="PIRSF036421">
    <property type="entry name" value="Tricorn_protease"/>
    <property type="match status" value="1"/>
</dbReference>
<comment type="function">
    <text evidence="7">Degrades oligopeptides.</text>
</comment>
<dbReference type="Pfam" id="PF03572">
    <property type="entry name" value="Peptidase_S41"/>
    <property type="match status" value="1"/>
</dbReference>
<dbReference type="PANTHER" id="PTHR43253:SF1">
    <property type="entry name" value="TRICORN PROTEASE HOMOLOG 2-RELATED"/>
    <property type="match status" value="1"/>
</dbReference>
<evidence type="ECO:0000256" key="4">
    <source>
        <dbReference type="ARBA" id="ARBA00022670"/>
    </source>
</evidence>
<feature type="domain" description="Tail specific protease" evidence="10">
    <location>
        <begin position="903"/>
        <end position="1094"/>
    </location>
</feature>
<dbReference type="Gene3D" id="3.90.226.10">
    <property type="entry name" value="2-enoyl-CoA Hydratase, Chain A, domain 1"/>
    <property type="match status" value="1"/>
</dbReference>
<dbReference type="CDD" id="cd07562">
    <property type="entry name" value="Peptidase_S41_TRI"/>
    <property type="match status" value="1"/>
</dbReference>
<proteinExistence type="inferred from homology"/>
<keyword evidence="4 7" id="KW-0645">Protease</keyword>
<accession>A0A2W5LWX2</accession>
<name>A0A2W5LWX2_9GAMM</name>
<organism evidence="11 12">
    <name type="scientific">Rhodanobacter denitrificans</name>
    <dbReference type="NCBI Taxonomy" id="666685"/>
    <lineage>
        <taxon>Bacteria</taxon>
        <taxon>Pseudomonadati</taxon>
        <taxon>Pseudomonadota</taxon>
        <taxon>Gammaproteobacteria</taxon>
        <taxon>Lysobacterales</taxon>
        <taxon>Rhodanobacteraceae</taxon>
        <taxon>Rhodanobacter</taxon>
    </lineage>
</organism>
<dbReference type="Proteomes" id="UP000249046">
    <property type="component" value="Unassembled WGS sequence"/>
</dbReference>
<dbReference type="Gene3D" id="2.30.42.10">
    <property type="match status" value="1"/>
</dbReference>
<evidence type="ECO:0000256" key="5">
    <source>
        <dbReference type="ARBA" id="ARBA00022801"/>
    </source>
</evidence>
<dbReference type="InterPro" id="IPR015943">
    <property type="entry name" value="WD40/YVTN_repeat-like_dom_sf"/>
</dbReference>
<evidence type="ECO:0000256" key="6">
    <source>
        <dbReference type="ARBA" id="ARBA00022825"/>
    </source>
</evidence>
<dbReference type="Gene3D" id="3.30.750.44">
    <property type="match status" value="1"/>
</dbReference>
<gene>
    <name evidence="11" type="ORF">DI564_17385</name>
</gene>
<keyword evidence="6 7" id="KW-0720">Serine protease</keyword>
<feature type="compositionally biased region" description="Basic and acidic residues" evidence="9">
    <location>
        <begin position="600"/>
        <end position="618"/>
    </location>
</feature>
<feature type="active site" description="Charge relay system" evidence="8">
    <location>
        <position position="1083"/>
    </location>
</feature>
<dbReference type="GO" id="GO:0005737">
    <property type="term" value="C:cytoplasm"/>
    <property type="evidence" value="ECO:0007669"/>
    <property type="project" value="UniProtKB-SubCell"/>
</dbReference>
<dbReference type="GO" id="GO:0006508">
    <property type="term" value="P:proteolysis"/>
    <property type="evidence" value="ECO:0007669"/>
    <property type="project" value="UniProtKB-UniRule"/>
</dbReference>
<dbReference type="InterPro" id="IPR036034">
    <property type="entry name" value="PDZ_sf"/>
</dbReference>
<keyword evidence="3 7" id="KW-0963">Cytoplasm</keyword>
<evidence type="ECO:0000256" key="7">
    <source>
        <dbReference type="PIRNR" id="PIRNR036421"/>
    </source>
</evidence>
<evidence type="ECO:0000256" key="8">
    <source>
        <dbReference type="PIRSR" id="PIRSR036421-1"/>
    </source>
</evidence>
<feature type="active site" description="Charge relay system" evidence="8">
    <location>
        <position position="803"/>
    </location>
</feature>
<feature type="active site" description="Nucleophile" evidence="8">
    <location>
        <position position="1026"/>
    </location>
</feature>
<evidence type="ECO:0000256" key="3">
    <source>
        <dbReference type="ARBA" id="ARBA00022490"/>
    </source>
</evidence>
<dbReference type="Pfam" id="PF14684">
    <property type="entry name" value="Tricorn_C1"/>
    <property type="match status" value="1"/>
</dbReference>
<dbReference type="GO" id="GO:0008236">
    <property type="term" value="F:serine-type peptidase activity"/>
    <property type="evidence" value="ECO:0007669"/>
    <property type="project" value="UniProtKB-UniRule"/>
</dbReference>
<comment type="subcellular location">
    <subcellularLocation>
        <location evidence="1 7">Cytoplasm</location>
    </subcellularLocation>
</comment>
<evidence type="ECO:0000313" key="12">
    <source>
        <dbReference type="Proteomes" id="UP000249046"/>
    </source>
</evidence>
<dbReference type="SUPFAM" id="SSF82171">
    <property type="entry name" value="DPP6 N-terminal domain-like"/>
    <property type="match status" value="2"/>
</dbReference>
<dbReference type="AlphaFoldDB" id="A0A2W5LWX2"/>